<reference evidence="4" key="1">
    <citation type="journal article" date="2023" name="Mol. Phylogenet. Evol.">
        <title>Genome-scale phylogeny and comparative genomics of the fungal order Sordariales.</title>
        <authorList>
            <person name="Hensen N."/>
            <person name="Bonometti L."/>
            <person name="Westerberg I."/>
            <person name="Brannstrom I.O."/>
            <person name="Guillou S."/>
            <person name="Cros-Aarteil S."/>
            <person name="Calhoun S."/>
            <person name="Haridas S."/>
            <person name="Kuo A."/>
            <person name="Mondo S."/>
            <person name="Pangilinan J."/>
            <person name="Riley R."/>
            <person name="LaButti K."/>
            <person name="Andreopoulos B."/>
            <person name="Lipzen A."/>
            <person name="Chen C."/>
            <person name="Yan M."/>
            <person name="Daum C."/>
            <person name="Ng V."/>
            <person name="Clum A."/>
            <person name="Steindorff A."/>
            <person name="Ohm R.A."/>
            <person name="Martin F."/>
            <person name="Silar P."/>
            <person name="Natvig D.O."/>
            <person name="Lalanne C."/>
            <person name="Gautier V."/>
            <person name="Ament-Velasquez S.L."/>
            <person name="Kruys A."/>
            <person name="Hutchinson M.I."/>
            <person name="Powell A.J."/>
            <person name="Barry K."/>
            <person name="Miller A.N."/>
            <person name="Grigoriev I.V."/>
            <person name="Debuchy R."/>
            <person name="Gladieux P."/>
            <person name="Hiltunen Thoren M."/>
            <person name="Johannesson H."/>
        </authorList>
    </citation>
    <scope>NUCLEOTIDE SEQUENCE [LARGE SCALE GENOMIC DNA]</scope>
    <source>
        <strain evidence="4">CBS 340.73</strain>
    </source>
</reference>
<evidence type="ECO:0000256" key="1">
    <source>
        <dbReference type="SAM" id="MobiDB-lite"/>
    </source>
</evidence>
<proteinExistence type="predicted"/>
<evidence type="ECO:0000313" key="3">
    <source>
        <dbReference type="EMBL" id="KAK3940685.1"/>
    </source>
</evidence>
<comment type="caution">
    <text evidence="3">The sequence shown here is derived from an EMBL/GenBank/DDBJ whole genome shotgun (WGS) entry which is preliminary data.</text>
</comment>
<feature type="region of interest" description="Disordered" evidence="1">
    <location>
        <begin position="117"/>
        <end position="146"/>
    </location>
</feature>
<feature type="transmembrane region" description="Helical" evidence="2">
    <location>
        <begin position="32"/>
        <end position="53"/>
    </location>
</feature>
<accession>A0AAN6S513</accession>
<organism evidence="3 4">
    <name type="scientific">Diplogelasinospora grovesii</name>
    <dbReference type="NCBI Taxonomy" id="303347"/>
    <lineage>
        <taxon>Eukaryota</taxon>
        <taxon>Fungi</taxon>
        <taxon>Dikarya</taxon>
        <taxon>Ascomycota</taxon>
        <taxon>Pezizomycotina</taxon>
        <taxon>Sordariomycetes</taxon>
        <taxon>Sordariomycetidae</taxon>
        <taxon>Sordariales</taxon>
        <taxon>Diplogelasinosporaceae</taxon>
        <taxon>Diplogelasinospora</taxon>
    </lineage>
</organism>
<feature type="compositionally biased region" description="Polar residues" evidence="1">
    <location>
        <begin position="258"/>
        <end position="293"/>
    </location>
</feature>
<feature type="transmembrane region" description="Helical" evidence="2">
    <location>
        <begin position="7"/>
        <end position="26"/>
    </location>
</feature>
<dbReference type="Proteomes" id="UP001303473">
    <property type="component" value="Unassembled WGS sequence"/>
</dbReference>
<sequence>MALINPVHGLVVPFLCVFTIPLAIFAGITTTLAFSLLMFRVAIVYLDIALTFIPQYVMGRGRARIAPATHRYGYHARDGSKSPTSSHSSCPDSGSGHSTPPLASPFPPAAGYVPLGYRSPRHRKSSHGFGGNSGRRSRRTSQASLASVGTITPIHEDDGTSTMAESGLVPSVGMDRDFEGIGGWRLDDNDTDWTNINSRLELPLERSSDRHHYRSQSAGPTTPGEGSWLMMKTTRKDGTPEGKDQKRNTLPSGRKASLSPNSSRVKMNQNVHMSPASTTRGDQENSYFPTFSPSRLLKKTAAQHS</sequence>
<evidence type="ECO:0000313" key="4">
    <source>
        <dbReference type="Proteomes" id="UP001303473"/>
    </source>
</evidence>
<keyword evidence="4" id="KW-1185">Reference proteome</keyword>
<feature type="compositionally biased region" description="Basic and acidic residues" evidence="1">
    <location>
        <begin position="234"/>
        <end position="247"/>
    </location>
</feature>
<name>A0AAN6S513_9PEZI</name>
<feature type="region of interest" description="Disordered" evidence="1">
    <location>
        <begin position="74"/>
        <end position="103"/>
    </location>
</feature>
<keyword evidence="2" id="KW-0812">Transmembrane</keyword>
<feature type="compositionally biased region" description="Low complexity" evidence="1">
    <location>
        <begin position="81"/>
        <end position="99"/>
    </location>
</feature>
<protein>
    <submittedName>
        <fullName evidence="3">Uncharacterized protein</fullName>
    </submittedName>
</protein>
<dbReference type="AlphaFoldDB" id="A0AAN6S513"/>
<feature type="region of interest" description="Disordered" evidence="1">
    <location>
        <begin position="207"/>
        <end position="305"/>
    </location>
</feature>
<dbReference type="EMBL" id="MU853793">
    <property type="protein sequence ID" value="KAK3940685.1"/>
    <property type="molecule type" value="Genomic_DNA"/>
</dbReference>
<evidence type="ECO:0000256" key="2">
    <source>
        <dbReference type="SAM" id="Phobius"/>
    </source>
</evidence>
<gene>
    <name evidence="3" type="ORF">QBC46DRAFT_384787</name>
</gene>
<keyword evidence="2" id="KW-1133">Transmembrane helix</keyword>
<keyword evidence="2" id="KW-0472">Membrane</keyword>